<sequence>MIARTKSEGKRAAKASKFTVIGNPETILPKVAPESKSQHYGPIVTSTKENADSVPTPSRPSHAVKFATTYQRPSVTEPLESSTKENQESAPNHKAHDLDRKFDGEAEEPFDCHTPVAVEPVKTFQDPSLEARTMVLPDTPLARILPHHEQDIDSSSLPIPTITREPPEKLGHSSINTLTPSLVQYVPTKPSGIYLTRPLKPPTASIFNTSAGLNIEKELLTFADINGRTLESKDIEIPIVLPPIALDRAQVPLRKGEPPVDENSLTLIPSQDTKTRENSEAEDSDANSFVTASAYWTPLEDLAKELDIDKLVEKVEALAIDAQEYPDELPEPVLIDPKPHSIWGKFGAFKGKEKDKTPDEGILKGGSKKESGEAIQQPGDKDDWEFRGPITTKKKKKKKKKKKTILEGATVEDVQEDIYCEAEDNSEEIEETRGLGAAENKKKMKDDNLESPSIEKPRSLTPSSAVDYWKTTTLISDSHPKRTPMDEDMGVYEDPLATNFTPTK</sequence>
<feature type="region of interest" description="Disordered" evidence="1">
    <location>
        <begin position="347"/>
        <end position="405"/>
    </location>
</feature>
<comment type="caution">
    <text evidence="2">The sequence shown here is derived from an EMBL/GenBank/DDBJ whole genome shotgun (WGS) entry which is preliminary data.</text>
</comment>
<feature type="compositionally biased region" description="Basic and acidic residues" evidence="1">
    <location>
        <begin position="350"/>
        <end position="372"/>
    </location>
</feature>
<dbReference type="EMBL" id="AGUE01000023">
    <property type="protein sequence ID" value="EHL02368.1"/>
    <property type="molecule type" value="Genomic_DNA"/>
</dbReference>
<organism evidence="2 3">
    <name type="scientific">Glarea lozoyensis (strain ATCC 74030 / MF5533)</name>
    <dbReference type="NCBI Taxonomy" id="1104152"/>
    <lineage>
        <taxon>Eukaryota</taxon>
        <taxon>Fungi</taxon>
        <taxon>Dikarya</taxon>
        <taxon>Ascomycota</taxon>
        <taxon>Pezizomycotina</taxon>
        <taxon>Leotiomycetes</taxon>
        <taxon>Helotiales</taxon>
        <taxon>Helotiaceae</taxon>
        <taxon>Glarea</taxon>
    </lineage>
</organism>
<evidence type="ECO:0000256" key="1">
    <source>
        <dbReference type="SAM" id="MobiDB-lite"/>
    </source>
</evidence>
<dbReference type="InParanoid" id="H0EG33"/>
<dbReference type="HOGENOM" id="CLU_540847_0_0_1"/>
<feature type="compositionally biased region" description="Basic and acidic residues" evidence="1">
    <location>
        <begin position="439"/>
        <end position="458"/>
    </location>
</feature>
<name>H0EG33_GLAL7</name>
<keyword evidence="3" id="KW-1185">Reference proteome</keyword>
<gene>
    <name evidence="2" type="ORF">M7I_1441</name>
</gene>
<feature type="region of interest" description="Disordered" evidence="1">
    <location>
        <begin position="255"/>
        <end position="286"/>
    </location>
</feature>
<feature type="region of interest" description="Disordered" evidence="1">
    <location>
        <begin position="29"/>
        <end position="96"/>
    </location>
</feature>
<dbReference type="AlphaFoldDB" id="H0EG33"/>
<protein>
    <submittedName>
        <fullName evidence="2">Uncharacterized protein</fullName>
    </submittedName>
</protein>
<feature type="compositionally biased region" description="Polar residues" evidence="1">
    <location>
        <begin position="44"/>
        <end position="56"/>
    </location>
</feature>
<dbReference type="OrthoDB" id="10518535at2759"/>
<feature type="region of interest" description="Disordered" evidence="1">
    <location>
        <begin position="422"/>
        <end position="463"/>
    </location>
</feature>
<dbReference type="Proteomes" id="UP000005446">
    <property type="component" value="Unassembled WGS sequence"/>
</dbReference>
<feature type="compositionally biased region" description="Basic residues" evidence="1">
    <location>
        <begin position="392"/>
        <end position="403"/>
    </location>
</feature>
<evidence type="ECO:0000313" key="2">
    <source>
        <dbReference type="EMBL" id="EHL02368.1"/>
    </source>
</evidence>
<proteinExistence type="predicted"/>
<feature type="region of interest" description="Disordered" evidence="1">
    <location>
        <begin position="476"/>
        <end position="504"/>
    </location>
</feature>
<reference evidence="2 3" key="1">
    <citation type="journal article" date="2012" name="Eukaryot. Cell">
        <title>Genome sequence of the fungus Glarea lozoyensis: the first genome sequence of a species from the Helotiaceae family.</title>
        <authorList>
            <person name="Youssar L."/>
            <person name="Gruening B.A."/>
            <person name="Erxleben A."/>
            <person name="Guenther S."/>
            <person name="Huettel W."/>
        </authorList>
    </citation>
    <scope>NUCLEOTIDE SEQUENCE [LARGE SCALE GENOMIC DNA]</scope>
    <source>
        <strain evidence="3">ATCC 74030 / MF5533</strain>
    </source>
</reference>
<accession>H0EG33</accession>
<evidence type="ECO:0000313" key="3">
    <source>
        <dbReference type="Proteomes" id="UP000005446"/>
    </source>
</evidence>
<feature type="compositionally biased region" description="Polar residues" evidence="1">
    <location>
        <begin position="263"/>
        <end position="272"/>
    </location>
</feature>